<sequence length="92" mass="10834">MNVKEFIKPTKQKIYILIILIIGLNIFPIIIKFFSTIFIARILGPEKYTTFLIFKSTTIPYILITNVIYFLWIYFIVSIIVNISKKKSLQKS</sequence>
<keyword evidence="1" id="KW-1133">Transmembrane helix</keyword>
<dbReference type="PATRIC" id="fig|796385.3.peg.1793"/>
<keyword evidence="1" id="KW-0812">Transmembrane</keyword>
<keyword evidence="1" id="KW-0472">Membrane</keyword>
<organism evidence="2 3">
    <name type="scientific">Methanosarcina barkeri CM1</name>
    <dbReference type="NCBI Taxonomy" id="796385"/>
    <lineage>
        <taxon>Archaea</taxon>
        <taxon>Methanobacteriati</taxon>
        <taxon>Methanobacteriota</taxon>
        <taxon>Stenosarchaea group</taxon>
        <taxon>Methanomicrobia</taxon>
        <taxon>Methanosarcinales</taxon>
        <taxon>Methanosarcinaceae</taxon>
        <taxon>Methanosarcina</taxon>
    </lineage>
</organism>
<dbReference type="EMBL" id="CP008746">
    <property type="protein sequence ID" value="AKJ38475.1"/>
    <property type="molecule type" value="Genomic_DNA"/>
</dbReference>
<gene>
    <name evidence="2" type="ORF">MCM1_1429</name>
</gene>
<evidence type="ECO:0000313" key="2">
    <source>
        <dbReference type="EMBL" id="AKJ38475.1"/>
    </source>
</evidence>
<evidence type="ECO:0000313" key="3">
    <source>
        <dbReference type="Proteomes" id="UP000035331"/>
    </source>
</evidence>
<feature type="transmembrane region" description="Helical" evidence="1">
    <location>
        <begin position="14"/>
        <end position="39"/>
    </location>
</feature>
<reference evidence="2 3" key="2">
    <citation type="journal article" date="2015" name="Stand. Genomic Sci.">
        <title>The complete genome sequence of the rumen methanogen Methanosarcina barkeri CM1.</title>
        <authorList>
            <person name="Lambie S.C."/>
            <person name="Kelly W.J."/>
            <person name="Leahy S.C."/>
            <person name="Li D."/>
            <person name="Reilly K."/>
            <person name="McAllister T.A."/>
            <person name="Valle E.R."/>
            <person name="Attwood G.T."/>
            <person name="Altermann E."/>
        </authorList>
    </citation>
    <scope>NUCLEOTIDE SEQUENCE [LARGE SCALE GENOMIC DNA]</scope>
    <source>
        <strain evidence="2 3">CM1</strain>
    </source>
</reference>
<dbReference type="Proteomes" id="UP000035331">
    <property type="component" value="Chromosome"/>
</dbReference>
<reference evidence="3" key="1">
    <citation type="submission" date="2014-06" db="EMBL/GenBank/DDBJ databases">
        <title>The complete genome sequence of Methanosarcina barkeri CM1.</title>
        <authorList>
            <consortium name="Pastoral Greenhouse Gas Research Consortium"/>
            <person name="Lambie S.C."/>
            <person name="Leahy S.C."/>
            <person name="Kelly W.J."/>
            <person name="Li D."/>
            <person name="Reilly K."/>
            <person name="Attwood G.T."/>
            <person name="Altermann E."/>
        </authorList>
    </citation>
    <scope>NUCLEOTIDE SEQUENCE [LARGE SCALE GENOMIC DNA]</scope>
    <source>
        <strain evidence="3">CM1</strain>
    </source>
</reference>
<feature type="transmembrane region" description="Helical" evidence="1">
    <location>
        <begin position="59"/>
        <end position="83"/>
    </location>
</feature>
<name>A0A0G3CCK7_METBA</name>
<proteinExistence type="predicted"/>
<accession>A0A0G3CCK7</accession>
<dbReference type="AlphaFoldDB" id="A0A0G3CCK7"/>
<protein>
    <submittedName>
        <fullName evidence="2">Uncharacterized protein</fullName>
    </submittedName>
</protein>
<evidence type="ECO:0000256" key="1">
    <source>
        <dbReference type="SAM" id="Phobius"/>
    </source>
</evidence>